<dbReference type="SUPFAM" id="SSF56281">
    <property type="entry name" value="Metallo-hydrolase/oxidoreductase"/>
    <property type="match status" value="1"/>
</dbReference>
<evidence type="ECO:0000259" key="7">
    <source>
        <dbReference type="SMART" id="SM00849"/>
    </source>
</evidence>
<dbReference type="NCBIfam" id="TIGR00360">
    <property type="entry name" value="ComEC_N-term"/>
    <property type="match status" value="1"/>
</dbReference>
<dbReference type="InterPro" id="IPR004797">
    <property type="entry name" value="Competence_ComEC/Rec2"/>
</dbReference>
<gene>
    <name evidence="8" type="ORF">E4100_05930</name>
</gene>
<feature type="transmembrane region" description="Helical" evidence="6">
    <location>
        <begin position="385"/>
        <end position="411"/>
    </location>
</feature>
<dbReference type="InterPro" id="IPR025405">
    <property type="entry name" value="DUF4131"/>
</dbReference>
<dbReference type="InterPro" id="IPR035681">
    <property type="entry name" value="ComA-like_MBL"/>
</dbReference>
<feature type="transmembrane region" description="Helical" evidence="6">
    <location>
        <begin position="324"/>
        <end position="345"/>
    </location>
</feature>
<feature type="transmembrane region" description="Helical" evidence="6">
    <location>
        <begin position="442"/>
        <end position="461"/>
    </location>
</feature>
<proteinExistence type="predicted"/>
<dbReference type="OrthoDB" id="9761531at2"/>
<feature type="transmembrane region" description="Helical" evidence="6">
    <location>
        <begin position="49"/>
        <end position="69"/>
    </location>
</feature>
<name>A0A4Z0D2R0_9FIRM</name>
<feature type="transmembrane region" description="Helical" evidence="6">
    <location>
        <begin position="231"/>
        <end position="256"/>
    </location>
</feature>
<feature type="transmembrane region" description="Helical" evidence="6">
    <location>
        <begin position="473"/>
        <end position="490"/>
    </location>
</feature>
<evidence type="ECO:0000313" key="9">
    <source>
        <dbReference type="Proteomes" id="UP000298381"/>
    </source>
</evidence>
<reference evidence="8 9" key="1">
    <citation type="submission" date="2019-03" db="EMBL/GenBank/DDBJ databases">
        <title>Draft genome sequence data and analysis of a Fermenting Bacterium, Soehngenia longevitae strain 1933PT, isolated from petroleum reservoir in Azerbaijan.</title>
        <authorList>
            <person name="Grouzdev D.S."/>
            <person name="Bidzhieva S.K."/>
            <person name="Sokolova D.S."/>
            <person name="Tourova T.P."/>
            <person name="Poltaraus A.B."/>
            <person name="Nazina T.N."/>
        </authorList>
    </citation>
    <scope>NUCLEOTIDE SEQUENCE [LARGE SCALE GENOMIC DNA]</scope>
    <source>
        <strain evidence="8 9">1933P</strain>
    </source>
</reference>
<dbReference type="Pfam" id="PF03772">
    <property type="entry name" value="Competence"/>
    <property type="match status" value="1"/>
</dbReference>
<dbReference type="GO" id="GO:0005886">
    <property type="term" value="C:plasma membrane"/>
    <property type="evidence" value="ECO:0007669"/>
    <property type="project" value="UniProtKB-SubCell"/>
</dbReference>
<feature type="transmembrane region" description="Helical" evidence="6">
    <location>
        <begin position="27"/>
        <end position="43"/>
    </location>
</feature>
<keyword evidence="3 6" id="KW-0812">Transmembrane</keyword>
<dbReference type="CDD" id="cd07731">
    <property type="entry name" value="ComA-like_MBL-fold"/>
    <property type="match status" value="1"/>
</dbReference>
<dbReference type="InterPro" id="IPR004477">
    <property type="entry name" value="ComEC_N"/>
</dbReference>
<keyword evidence="9" id="KW-1185">Reference proteome</keyword>
<dbReference type="Pfam" id="PF00753">
    <property type="entry name" value="Lactamase_B"/>
    <property type="match status" value="1"/>
</dbReference>
<evidence type="ECO:0000256" key="4">
    <source>
        <dbReference type="ARBA" id="ARBA00022989"/>
    </source>
</evidence>
<dbReference type="InterPro" id="IPR036866">
    <property type="entry name" value="RibonucZ/Hydroxyglut_hydro"/>
</dbReference>
<feature type="transmembrane region" description="Helical" evidence="6">
    <location>
        <begin position="357"/>
        <end position="379"/>
    </location>
</feature>
<dbReference type="Pfam" id="PF13567">
    <property type="entry name" value="DUF4131"/>
    <property type="match status" value="1"/>
</dbReference>
<dbReference type="PANTHER" id="PTHR30619">
    <property type="entry name" value="DNA INTERNALIZATION/COMPETENCE PROTEIN COMEC/REC2"/>
    <property type="match status" value="1"/>
</dbReference>
<protein>
    <submittedName>
        <fullName evidence="8">DNA internalization-related competence protein ComEC/Rec2</fullName>
    </submittedName>
</protein>
<evidence type="ECO:0000256" key="2">
    <source>
        <dbReference type="ARBA" id="ARBA00022475"/>
    </source>
</evidence>
<feature type="transmembrane region" description="Helical" evidence="6">
    <location>
        <begin position="287"/>
        <end position="304"/>
    </location>
</feature>
<feature type="transmembrane region" description="Helical" evidence="6">
    <location>
        <begin position="6"/>
        <end position="22"/>
    </location>
</feature>
<dbReference type="PANTHER" id="PTHR30619:SF7">
    <property type="entry name" value="BETA-LACTAMASE DOMAIN PROTEIN"/>
    <property type="match status" value="1"/>
</dbReference>
<evidence type="ECO:0000256" key="3">
    <source>
        <dbReference type="ARBA" id="ARBA00022692"/>
    </source>
</evidence>
<feature type="domain" description="Metallo-beta-lactamase" evidence="7">
    <location>
        <begin position="508"/>
        <end position="704"/>
    </location>
</feature>
<evidence type="ECO:0000313" key="8">
    <source>
        <dbReference type="EMBL" id="TFZ40040.1"/>
    </source>
</evidence>
<dbReference type="NCBIfam" id="TIGR00361">
    <property type="entry name" value="ComEC_Rec2"/>
    <property type="match status" value="1"/>
</dbReference>
<sequence length="797" mass="91787">MKRPSFLLIFGLICGILFSYYFELNYSLIVGSIFIGLLIMFLIDYKRKHIFALFFSFFLIGIFICNINLMSKLNNYINDAHQYIGIIDKIQIEEKKIKMQIEIVSVDNVTCSERILLTTDKEKEFSLGQKIKFTGILKQAKENTNPKMFNYKKYLLSEKIHYTTYQDSRNIYIYDEEIPFRYIVRTKFQNYVIANFSNLSKDNQNLMISTILGDSSYLENNQYDTYKNIGLLHLLAVSGLHINLLATFMSMTLAYLGVNRKINIVISITLIFIYGYFIGFPPSSVRAIIMFSLSLFASLLHKPYDSLNSLYIAAVISLLLNPFWIFSIGFILSYTASFSIIVFFNKVKGLFYPFKGFLIDNLSLILSVNLCLIPLQIFYFNSFNFISILSNLIIVPIASINLIIGFLSLLFSKLTYILNISMDLQNILTDVFQKYTALNFKFKTPTILDMTFYFLILLIIYNRDILLNLKKEIKKVIFCFIVLSIAVYSMDMYRNIDDIIVDFIDVGQGDSALLRYRGNNILIDAGGSAFSDFDVGENITLPYLIKSGVNKLDALIISHFHDDHYKGSMAIMENLRVDKIISNKYPTEDEFLKIIDKNNIPLYIVNSSNDIFLGGINIDILWPTNNIVLDDNENNNSLVCLVNANGFRLLFTGDIEKEVEKQLLKTNFGKVDILKVAHHGSNTSSLPEFIDELAPKISIISVGENNFYGHPSKQTIQTLIDANSSIYRTDEMGLISVIIKKDRVVIKPYQGPFYQEDLIKFLNTRRNYFLTFIIFLYVSNITVRIYLNMEDKLHELQ</sequence>
<keyword evidence="2" id="KW-1003">Cell membrane</keyword>
<dbReference type="RefSeq" id="WP_135271112.1">
    <property type="nucleotide sequence ID" value="NZ_SRIB01000007.1"/>
</dbReference>
<keyword evidence="5 6" id="KW-0472">Membrane</keyword>
<evidence type="ECO:0000256" key="1">
    <source>
        <dbReference type="ARBA" id="ARBA00004651"/>
    </source>
</evidence>
<feature type="transmembrane region" description="Helical" evidence="6">
    <location>
        <begin position="262"/>
        <end position="280"/>
    </location>
</feature>
<dbReference type="Gene3D" id="3.60.15.10">
    <property type="entry name" value="Ribonuclease Z/Hydroxyacylglutathione hydrolase-like"/>
    <property type="match status" value="1"/>
</dbReference>
<dbReference type="InterPro" id="IPR052159">
    <property type="entry name" value="Competence_DNA_uptake"/>
</dbReference>
<keyword evidence="4 6" id="KW-1133">Transmembrane helix</keyword>
<organism evidence="8 9">
    <name type="scientific">Soehngenia longivitae</name>
    <dbReference type="NCBI Taxonomy" id="2562294"/>
    <lineage>
        <taxon>Bacteria</taxon>
        <taxon>Bacillati</taxon>
        <taxon>Bacillota</taxon>
        <taxon>Tissierellia</taxon>
        <taxon>Tissierellales</taxon>
        <taxon>Tissierellaceae</taxon>
        <taxon>Soehngenia</taxon>
    </lineage>
</organism>
<dbReference type="EMBL" id="SRIB01000007">
    <property type="protein sequence ID" value="TFZ40040.1"/>
    <property type="molecule type" value="Genomic_DNA"/>
</dbReference>
<dbReference type="InterPro" id="IPR001279">
    <property type="entry name" value="Metallo-B-lactamas"/>
</dbReference>
<dbReference type="GO" id="GO:0030420">
    <property type="term" value="P:establishment of competence for transformation"/>
    <property type="evidence" value="ECO:0007669"/>
    <property type="project" value="InterPro"/>
</dbReference>
<feature type="transmembrane region" description="Helical" evidence="6">
    <location>
        <begin position="768"/>
        <end position="787"/>
    </location>
</feature>
<comment type="subcellular location">
    <subcellularLocation>
        <location evidence="1">Cell membrane</location>
        <topology evidence="1">Multi-pass membrane protein</topology>
    </subcellularLocation>
</comment>
<dbReference type="Proteomes" id="UP000298381">
    <property type="component" value="Unassembled WGS sequence"/>
</dbReference>
<evidence type="ECO:0000256" key="5">
    <source>
        <dbReference type="ARBA" id="ARBA00023136"/>
    </source>
</evidence>
<accession>A0A4Z0D2R0</accession>
<dbReference type="AlphaFoldDB" id="A0A4Z0D2R0"/>
<comment type="caution">
    <text evidence="8">The sequence shown here is derived from an EMBL/GenBank/DDBJ whole genome shotgun (WGS) entry which is preliminary data.</text>
</comment>
<dbReference type="SMART" id="SM00849">
    <property type="entry name" value="Lactamase_B"/>
    <property type="match status" value="1"/>
</dbReference>
<evidence type="ECO:0000256" key="6">
    <source>
        <dbReference type="SAM" id="Phobius"/>
    </source>
</evidence>